<evidence type="ECO:0000313" key="8">
    <source>
        <dbReference type="Proteomes" id="UP001165962"/>
    </source>
</evidence>
<feature type="signal peptide" evidence="4">
    <location>
        <begin position="1"/>
        <end position="26"/>
    </location>
</feature>
<keyword evidence="2 4" id="KW-0732">Signal</keyword>
<dbReference type="Pfam" id="PF11999">
    <property type="entry name" value="Ice_binding"/>
    <property type="match status" value="1"/>
</dbReference>
<accession>A0ABX0JAV8</accession>
<dbReference type="Gene3D" id="2.60.40.1220">
    <property type="match status" value="1"/>
</dbReference>
<evidence type="ECO:0000256" key="4">
    <source>
        <dbReference type="SAM" id="SignalP"/>
    </source>
</evidence>
<dbReference type="InterPro" id="IPR013783">
    <property type="entry name" value="Ig-like_fold"/>
</dbReference>
<feature type="domain" description="SLH" evidence="6">
    <location>
        <begin position="159"/>
        <end position="226"/>
    </location>
</feature>
<dbReference type="InterPro" id="IPR036116">
    <property type="entry name" value="FN3_sf"/>
</dbReference>
<evidence type="ECO:0000313" key="7">
    <source>
        <dbReference type="EMBL" id="NHN33083.1"/>
    </source>
</evidence>
<dbReference type="PROSITE" id="PS51272">
    <property type="entry name" value="SLH"/>
    <property type="match status" value="3"/>
</dbReference>
<sequence>MTNRSFKKLFSSFLLVSMLVFSLTSAIGSAAAPSPVQLTDIVDSYAQREINNLVDNGIISGYEDGSFQPRKTITRAELAKIIVLSIGLKENPEQAAAFTDVGKDSWYRGFVGALVASNITQGTSATTFAPEAKVTREEVAIFFIRALGLEETTGNVAVDAKLSDLATVSSWAQPHVSLAFKTGFTQGIDNPDGTTRFSPKDNSERQAVARLAYEFMHNKNTYINKAKELMNNSPKVSSAIAINNSTIEVTFTSPVTKVALNDFAFDNNLEATRAELKAGTSNVVVLTTSMQTLGTVYKLMYLGSDTGITVIGANSQSNVGSSSGNTGSGNSGSGSNGSGNSGSGSNGSGSGSDSGSNSGSGSDSDGNTVVTPVVLSAPANFTASAGDTQIQLAWLSVTGATYYNLYQSLDNSTYTKISDPATVTTATYNVTGLTNGTTYYFKTTAANTGTVSMYSNVASATPTATPLIAPSQPVLATANVTPEANITISAPITGVTAWLAPAGTTLFTPSTTMTRLVGNGTATTIAAPAAVGIYKLFLVNAAGTSLASEGALTVSIPPVGPAIVELGISGNFVILSKAGITNVPTSAITGDIGVSPIGWTAITGFSLIADATNEFSRSPQINGKVFGANNASPTPSNLTTAISNMETAFVDATGRPADHLELYSGDISGRTLTGGTYKWSTDVNINSDVTLNGGANDVWIFQSAGKISEASGVKVILTGGAQAKNVFWQAAGTVSIGTGAHFEGNVLSKTDITMKTNASIKGRLLAQTGITLDQNTVTAP</sequence>
<dbReference type="SUPFAM" id="SSF49265">
    <property type="entry name" value="Fibronectin type III"/>
    <property type="match status" value="1"/>
</dbReference>
<dbReference type="InterPro" id="IPR021884">
    <property type="entry name" value="Ice-bd_prot"/>
</dbReference>
<evidence type="ECO:0000259" key="5">
    <source>
        <dbReference type="PROSITE" id="PS50853"/>
    </source>
</evidence>
<dbReference type="RefSeq" id="WP_166153377.1">
    <property type="nucleotide sequence ID" value="NZ_JAAOIW010000010.1"/>
</dbReference>
<dbReference type="Gene3D" id="2.60.40.10">
    <property type="entry name" value="Immunoglobulins"/>
    <property type="match status" value="1"/>
</dbReference>
<reference evidence="7" key="1">
    <citation type="submission" date="2020-03" db="EMBL/GenBank/DDBJ databases">
        <title>Draft sequencing of Paenibacilllus sp. S3N08.</title>
        <authorList>
            <person name="Kim D.-U."/>
        </authorList>
    </citation>
    <scope>NUCLEOTIDE SEQUENCE</scope>
    <source>
        <strain evidence="7">S3N08</strain>
    </source>
</reference>
<feature type="domain" description="SLH" evidence="6">
    <location>
        <begin position="97"/>
        <end position="157"/>
    </location>
</feature>
<proteinExistence type="inferred from homology"/>
<evidence type="ECO:0000256" key="3">
    <source>
        <dbReference type="SAM" id="MobiDB-lite"/>
    </source>
</evidence>
<dbReference type="InterPro" id="IPR014755">
    <property type="entry name" value="Cu-Rt/internalin_Ig-like"/>
</dbReference>
<dbReference type="Pfam" id="PF00041">
    <property type="entry name" value="fn3"/>
    <property type="match status" value="1"/>
</dbReference>
<name>A0ABX0JAV8_9BACL</name>
<feature type="chain" id="PRO_5046089274" evidence="4">
    <location>
        <begin position="27"/>
        <end position="780"/>
    </location>
</feature>
<dbReference type="InterPro" id="IPR003961">
    <property type="entry name" value="FN3_dom"/>
</dbReference>
<feature type="region of interest" description="Disordered" evidence="3">
    <location>
        <begin position="317"/>
        <end position="369"/>
    </location>
</feature>
<gene>
    <name evidence="7" type="ORF">G9U52_25020</name>
</gene>
<dbReference type="Proteomes" id="UP001165962">
    <property type="component" value="Unassembled WGS sequence"/>
</dbReference>
<keyword evidence="8" id="KW-1185">Reference proteome</keyword>
<feature type="domain" description="Fibronectin type-III" evidence="5">
    <location>
        <begin position="377"/>
        <end position="466"/>
    </location>
</feature>
<dbReference type="InterPro" id="IPR001119">
    <property type="entry name" value="SLH_dom"/>
</dbReference>
<evidence type="ECO:0000256" key="1">
    <source>
        <dbReference type="ARBA" id="ARBA00005445"/>
    </source>
</evidence>
<comment type="similarity">
    <text evidence="1">Belongs to the ice-binding protein family.</text>
</comment>
<dbReference type="CDD" id="cd00063">
    <property type="entry name" value="FN3"/>
    <property type="match status" value="1"/>
</dbReference>
<protein>
    <submittedName>
        <fullName evidence="7">DUF3494 domain-containing protein</fullName>
    </submittedName>
</protein>
<dbReference type="EMBL" id="JAAOIW010000010">
    <property type="protein sequence ID" value="NHN33083.1"/>
    <property type="molecule type" value="Genomic_DNA"/>
</dbReference>
<dbReference type="Pfam" id="PF00395">
    <property type="entry name" value="SLH"/>
    <property type="match status" value="2"/>
</dbReference>
<feature type="domain" description="SLH" evidence="6">
    <location>
        <begin position="33"/>
        <end position="96"/>
    </location>
</feature>
<organism evidence="7 8">
    <name type="scientific">Paenibacillus agricola</name>
    <dbReference type="NCBI Taxonomy" id="2716264"/>
    <lineage>
        <taxon>Bacteria</taxon>
        <taxon>Bacillati</taxon>
        <taxon>Bacillota</taxon>
        <taxon>Bacilli</taxon>
        <taxon>Bacillales</taxon>
        <taxon>Paenibacillaceae</taxon>
        <taxon>Paenibacillus</taxon>
    </lineage>
</organism>
<evidence type="ECO:0000256" key="2">
    <source>
        <dbReference type="ARBA" id="ARBA00022729"/>
    </source>
</evidence>
<dbReference type="InterPro" id="IPR051465">
    <property type="entry name" value="Cell_Envelope_Struct_Comp"/>
</dbReference>
<dbReference type="PROSITE" id="PS50853">
    <property type="entry name" value="FN3"/>
    <property type="match status" value="1"/>
</dbReference>
<evidence type="ECO:0000259" key="6">
    <source>
        <dbReference type="PROSITE" id="PS51272"/>
    </source>
</evidence>
<comment type="caution">
    <text evidence="7">The sequence shown here is derived from an EMBL/GenBank/DDBJ whole genome shotgun (WGS) entry which is preliminary data.</text>
</comment>
<dbReference type="PANTHER" id="PTHR43308">
    <property type="entry name" value="OUTER MEMBRANE PROTEIN ALPHA-RELATED"/>
    <property type="match status" value="1"/>
</dbReference>
<dbReference type="PANTHER" id="PTHR43308:SF5">
    <property type="entry name" value="S-LAYER PROTEIN _ PEPTIDOGLYCAN ENDO-BETA-N-ACETYLGLUCOSAMINIDASE"/>
    <property type="match status" value="1"/>
</dbReference>
<dbReference type="SMART" id="SM00060">
    <property type="entry name" value="FN3"/>
    <property type="match status" value="1"/>
</dbReference>
<feature type="compositionally biased region" description="Low complexity" evidence="3">
    <location>
        <begin position="353"/>
        <end position="367"/>
    </location>
</feature>
<feature type="compositionally biased region" description="Gly residues" evidence="3">
    <location>
        <begin position="326"/>
        <end position="352"/>
    </location>
</feature>